<dbReference type="Proteomes" id="UP000515292">
    <property type="component" value="Chromosome"/>
</dbReference>
<evidence type="ECO:0008006" key="3">
    <source>
        <dbReference type="Google" id="ProtNLM"/>
    </source>
</evidence>
<protein>
    <recommendedName>
        <fullName evidence="3">Barstar (barnase inhibitor) domain-containing protein</fullName>
    </recommendedName>
</protein>
<organism evidence="1 2">
    <name type="scientific">Sandaracinobacteroides saxicola</name>
    <dbReference type="NCBI Taxonomy" id="2759707"/>
    <lineage>
        <taxon>Bacteria</taxon>
        <taxon>Pseudomonadati</taxon>
        <taxon>Pseudomonadota</taxon>
        <taxon>Alphaproteobacteria</taxon>
        <taxon>Sphingomonadales</taxon>
        <taxon>Sphingosinicellaceae</taxon>
        <taxon>Sandaracinobacteroides</taxon>
    </lineage>
</organism>
<accession>A0A7G5ILT2</accession>
<evidence type="ECO:0000313" key="1">
    <source>
        <dbReference type="EMBL" id="QMW24324.1"/>
    </source>
</evidence>
<dbReference type="KEGG" id="sand:H3309_07695"/>
<proteinExistence type="predicted"/>
<keyword evidence="2" id="KW-1185">Reference proteome</keyword>
<reference evidence="1 2" key="1">
    <citation type="submission" date="2020-07" db="EMBL/GenBank/DDBJ databases">
        <title>Complete genome sequence for Sandaracinobacter sp. M6.</title>
        <authorList>
            <person name="Tang Y."/>
            <person name="Liu Q."/>
            <person name="Guo Z."/>
            <person name="Lei P."/>
            <person name="Huang B."/>
        </authorList>
    </citation>
    <scope>NUCLEOTIDE SEQUENCE [LARGE SCALE GENOMIC DNA]</scope>
    <source>
        <strain evidence="1 2">M6</strain>
    </source>
</reference>
<sequence length="171" mass="18925">MFESEADFIRADWPLLCGGAINLFWSPVVLARAQQALVALGYEVAEVSCGSQPPSFEVQISRALKWLEQFGYEPWSGNLNALNDALQHYPFGPSRRAALVFTGFHHLVGSDPNLARVILDIIECSARDHLLESKLLIALVQTDDPHFSCSDIGCRAAKWNDAELINTNRGL</sequence>
<name>A0A7G5ILT2_9SPHN</name>
<evidence type="ECO:0000313" key="2">
    <source>
        <dbReference type="Proteomes" id="UP000515292"/>
    </source>
</evidence>
<dbReference type="AlphaFoldDB" id="A0A7G5ILT2"/>
<dbReference type="EMBL" id="CP059851">
    <property type="protein sequence ID" value="QMW24324.1"/>
    <property type="molecule type" value="Genomic_DNA"/>
</dbReference>
<gene>
    <name evidence="1" type="ORF">H3309_07695</name>
</gene>
<dbReference type="RefSeq" id="WP_182298172.1">
    <property type="nucleotide sequence ID" value="NZ_CP059851.1"/>
</dbReference>